<sequence>MQDPKIQLYKTLKEEVEPTLHDADITLDSYILSNTAYQDVNFWGTRPEFAENHVLFDEDDNYIENIFKNIMNS</sequence>
<dbReference type="EMBL" id="ADWO01000038">
    <property type="protein sequence ID" value="EFI72605.1"/>
    <property type="molecule type" value="Genomic_DNA"/>
</dbReference>
<dbReference type="Proteomes" id="UP000004524">
    <property type="component" value="Unassembled WGS sequence"/>
</dbReference>
<keyword evidence="1" id="KW-0547">Nucleotide-binding</keyword>
<organism evidence="1 2">
    <name type="scientific">Segatella baroniae B14</name>
    <dbReference type="NCBI Taxonomy" id="752555"/>
    <lineage>
        <taxon>Bacteria</taxon>
        <taxon>Pseudomonadati</taxon>
        <taxon>Bacteroidota</taxon>
        <taxon>Bacteroidia</taxon>
        <taxon>Bacteroidales</taxon>
        <taxon>Prevotellaceae</taxon>
        <taxon>Segatella</taxon>
    </lineage>
</organism>
<keyword evidence="2" id="KW-1185">Reference proteome</keyword>
<gene>
    <name evidence="1" type="ORF">PBR_0899</name>
</gene>
<name>D8DV99_9BACT</name>
<accession>D8DV99</accession>
<protein>
    <submittedName>
        <fullName evidence="1">Dead/deah box helicase domain protein</fullName>
    </submittedName>
</protein>
<proteinExistence type="predicted"/>
<keyword evidence="1" id="KW-0378">Hydrolase</keyword>
<evidence type="ECO:0000313" key="2">
    <source>
        <dbReference type="Proteomes" id="UP000004524"/>
    </source>
</evidence>
<reference evidence="1 2" key="1">
    <citation type="journal article" date="2010" name="Microb. Ecol.">
        <title>Comparative genome analysis of Prevotella ruminicola and Prevotella bryantii: insights into their environmental niche.</title>
        <authorList>
            <consortium name="North American Consortium for Rumen Bacteria"/>
            <person name="Purushe J."/>
            <person name="Fouts D.E."/>
            <person name="Morrison M."/>
            <person name="White B.A."/>
            <person name="Mackie R.I."/>
            <person name="Coutinho P.M."/>
            <person name="Henrissat B."/>
            <person name="Nelson K.E."/>
        </authorList>
    </citation>
    <scope>NUCLEOTIDE SEQUENCE [LARGE SCALE GENOMIC DNA]</scope>
    <source>
        <strain evidence="1 2">B14</strain>
    </source>
</reference>
<comment type="caution">
    <text evidence="1">The sequence shown here is derived from an EMBL/GenBank/DDBJ whole genome shotgun (WGS) entry which is preliminary data.</text>
</comment>
<dbReference type="GO" id="GO:0004386">
    <property type="term" value="F:helicase activity"/>
    <property type="evidence" value="ECO:0007669"/>
    <property type="project" value="UniProtKB-KW"/>
</dbReference>
<dbReference type="AlphaFoldDB" id="D8DV99"/>
<evidence type="ECO:0000313" key="1">
    <source>
        <dbReference type="EMBL" id="EFI72605.1"/>
    </source>
</evidence>
<keyword evidence="1" id="KW-0347">Helicase</keyword>
<keyword evidence="1" id="KW-0067">ATP-binding</keyword>